<sequence length="87" mass="9674">MKAVLTLIALTTSLSALAAPDCTSEPKSKWMPEAKLQEKLKAEGYQIKKFKVEDSCYEIYGRDKAGKKVEIYFNPVNGDVVKSKSES</sequence>
<accession>A0A1K2HME8</accession>
<evidence type="ECO:0000259" key="2">
    <source>
        <dbReference type="Pfam" id="PF13670"/>
    </source>
</evidence>
<evidence type="ECO:0000313" key="4">
    <source>
        <dbReference type="Proteomes" id="UP000186513"/>
    </source>
</evidence>
<gene>
    <name evidence="3" type="ORF">SAMN02745887_02554</name>
</gene>
<keyword evidence="4" id="KW-1185">Reference proteome</keyword>
<organism evidence="3 4">
    <name type="scientific">Chitinimonas taiwanensis DSM 18899</name>
    <dbReference type="NCBI Taxonomy" id="1121279"/>
    <lineage>
        <taxon>Bacteria</taxon>
        <taxon>Pseudomonadati</taxon>
        <taxon>Pseudomonadota</taxon>
        <taxon>Betaproteobacteria</taxon>
        <taxon>Neisseriales</taxon>
        <taxon>Chitinibacteraceae</taxon>
        <taxon>Chitinimonas</taxon>
    </lineage>
</organism>
<dbReference type="Pfam" id="PF13670">
    <property type="entry name" value="PepSY_2"/>
    <property type="match status" value="1"/>
</dbReference>
<evidence type="ECO:0000313" key="3">
    <source>
        <dbReference type="EMBL" id="SFZ77729.1"/>
    </source>
</evidence>
<protein>
    <recommendedName>
        <fullName evidence="2">PepSY domain-containing protein</fullName>
    </recommendedName>
</protein>
<dbReference type="OrthoDB" id="9180865at2"/>
<reference evidence="3 4" key="1">
    <citation type="submission" date="2016-11" db="EMBL/GenBank/DDBJ databases">
        <authorList>
            <person name="Jaros S."/>
            <person name="Januszkiewicz K."/>
            <person name="Wedrychowicz H."/>
        </authorList>
    </citation>
    <scope>NUCLEOTIDE SEQUENCE [LARGE SCALE GENOMIC DNA]</scope>
    <source>
        <strain evidence="3 4">DSM 18899</strain>
    </source>
</reference>
<name>A0A1K2HME8_9NEIS</name>
<feature type="signal peptide" evidence="1">
    <location>
        <begin position="1"/>
        <end position="18"/>
    </location>
</feature>
<dbReference type="AlphaFoldDB" id="A0A1K2HME8"/>
<dbReference type="Proteomes" id="UP000186513">
    <property type="component" value="Unassembled WGS sequence"/>
</dbReference>
<keyword evidence="1" id="KW-0732">Signal</keyword>
<dbReference type="STRING" id="1121279.SAMN02745887_02554"/>
<feature type="domain" description="PepSY" evidence="2">
    <location>
        <begin position="3"/>
        <end position="84"/>
    </location>
</feature>
<feature type="chain" id="PRO_5013244721" description="PepSY domain-containing protein" evidence="1">
    <location>
        <begin position="19"/>
        <end position="87"/>
    </location>
</feature>
<dbReference type="InterPro" id="IPR025711">
    <property type="entry name" value="PepSY"/>
</dbReference>
<proteinExistence type="predicted"/>
<dbReference type="RefSeq" id="WP_072429063.1">
    <property type="nucleotide sequence ID" value="NZ_FPKR01000010.1"/>
</dbReference>
<dbReference type="EMBL" id="FPKR01000010">
    <property type="protein sequence ID" value="SFZ77729.1"/>
    <property type="molecule type" value="Genomic_DNA"/>
</dbReference>
<evidence type="ECO:0000256" key="1">
    <source>
        <dbReference type="SAM" id="SignalP"/>
    </source>
</evidence>